<dbReference type="PROSITE" id="PS51178">
    <property type="entry name" value="PASTA"/>
    <property type="match status" value="1"/>
</dbReference>
<comment type="catalytic activity">
    <reaction evidence="9">
        <text>a beta-lactam + H2O = a substituted beta-amino acid</text>
        <dbReference type="Rhea" id="RHEA:20401"/>
        <dbReference type="ChEBI" id="CHEBI:15377"/>
        <dbReference type="ChEBI" id="CHEBI:35627"/>
        <dbReference type="ChEBI" id="CHEBI:140347"/>
        <dbReference type="EC" id="3.5.2.6"/>
    </reaction>
</comment>
<dbReference type="InterPro" id="IPR001460">
    <property type="entry name" value="PCN-bd_Tpept"/>
</dbReference>
<dbReference type="InterPro" id="IPR002137">
    <property type="entry name" value="Beta-lactam_class-D_AS"/>
</dbReference>
<comment type="caution">
    <text evidence="12">The sequence shown here is derived from an EMBL/GenBank/DDBJ whole genome shotgun (WGS) entry which is preliminary data.</text>
</comment>
<feature type="domain" description="PASTA" evidence="11">
    <location>
        <begin position="613"/>
        <end position="672"/>
    </location>
</feature>
<protein>
    <recommendedName>
        <fullName evidence="3 9">Beta-lactamase</fullName>
        <ecNumber evidence="3 9">3.5.2.6</ecNumber>
    </recommendedName>
</protein>
<keyword evidence="4" id="KW-0645">Protease</keyword>
<dbReference type="InterPro" id="IPR005543">
    <property type="entry name" value="PASTA_dom"/>
</dbReference>
<dbReference type="EC" id="3.5.2.6" evidence="3 9"/>
<dbReference type="Pfam" id="PF00905">
    <property type="entry name" value="Transpeptidase"/>
    <property type="match status" value="1"/>
</dbReference>
<feature type="transmembrane region" description="Helical" evidence="10">
    <location>
        <begin position="12"/>
        <end position="36"/>
    </location>
</feature>
<keyword evidence="5" id="KW-0732">Signal</keyword>
<dbReference type="PANTHER" id="PTHR30627:SF1">
    <property type="entry name" value="PEPTIDOGLYCAN D,D-TRANSPEPTIDASE FTSI"/>
    <property type="match status" value="1"/>
</dbReference>
<evidence type="ECO:0000313" key="13">
    <source>
        <dbReference type="Proteomes" id="UP000286715"/>
    </source>
</evidence>
<sequence>MKDPKKNLYIRLYLTALLLMVPFGAILYKLIVLQWVEGPELKASIEKQIIRYHTIPPVRGNIYSSDQKLLATSMPLFDIYFDPLSVSREIWSNEIDALAEKLSRFGRSKREWLTLLNSSRNAKHRYVKLLDNIAFSDVQQIKNFPVFRHGKFKGGLIVEQQSFRKMPMSGVAERTIGYSNAHRGQTGLEGAFDTWLKGKEGKRWMQMMAKGHWKPINNGWDEDPENGYDVVSTIDTRMQDILHHELLSTLQYYEADHGTAVLMEVKTGKIKAMVNLGRTENGNYGEILNYAIWESTEPGSTFKLLTTLILLEDNKADTSTTIDIANGSWTFYDRVVTESNFSEKGASENFGTITLARAFEQSSNVAFARLVFDNYRDNPAQFVDKLYKIGLHKPLNFEIKGETPPKIPHPDDREQWSGITLPWMAFGYQTSFTPLQLLTVYNAVANNGVMVKPYIVEEIRKNKKTVRRFEPAVLNPSICSQKTLDKLKVLLSNVVKQGTAKHLYNPQIKLAGKTGTAKLDYWKEKGSRKYRASFAGFFPADNPQYSVIVVVDKPNAEKAYYGSRVAAPVAARTALAVMSLSPTKPRELIYTPITTEAASPQKMQPKYEHILQELRKGRMPDLTGMPISLALSTLENEGYRVSATGAGRIAWQYPTPQTAISKTMMVELKSYNR</sequence>
<dbReference type="Gene3D" id="3.90.1310.10">
    <property type="entry name" value="Penicillin-binding protein 2a (Domain 2)"/>
    <property type="match status" value="1"/>
</dbReference>
<dbReference type="PROSITE" id="PS00337">
    <property type="entry name" value="BETA_LACTAMASE_D"/>
    <property type="match status" value="1"/>
</dbReference>
<evidence type="ECO:0000259" key="11">
    <source>
        <dbReference type="PROSITE" id="PS51178"/>
    </source>
</evidence>
<evidence type="ECO:0000256" key="6">
    <source>
        <dbReference type="ARBA" id="ARBA00022801"/>
    </source>
</evidence>
<dbReference type="InterPro" id="IPR036138">
    <property type="entry name" value="PBP_dimer_sf"/>
</dbReference>
<keyword evidence="7 10" id="KW-0472">Membrane</keyword>
<comment type="similarity">
    <text evidence="2 9">Belongs to the class-D beta-lactamase family.</text>
</comment>
<dbReference type="SUPFAM" id="SSF56601">
    <property type="entry name" value="beta-lactamase/transpeptidase-like"/>
    <property type="match status" value="1"/>
</dbReference>
<dbReference type="Proteomes" id="UP000286715">
    <property type="component" value="Unassembled WGS sequence"/>
</dbReference>
<accession>A0A401XLQ5</accession>
<dbReference type="InterPro" id="IPR012338">
    <property type="entry name" value="Beta-lactam/transpept-like"/>
</dbReference>
<dbReference type="GO" id="GO:0008658">
    <property type="term" value="F:penicillin binding"/>
    <property type="evidence" value="ECO:0007669"/>
    <property type="project" value="InterPro"/>
</dbReference>
<keyword evidence="13" id="KW-1185">Reference proteome</keyword>
<evidence type="ECO:0000313" key="12">
    <source>
        <dbReference type="EMBL" id="GCD77932.1"/>
    </source>
</evidence>
<dbReference type="GO" id="GO:0046677">
    <property type="term" value="P:response to antibiotic"/>
    <property type="evidence" value="ECO:0007669"/>
    <property type="project" value="UniProtKB-UniRule"/>
</dbReference>
<dbReference type="AlphaFoldDB" id="A0A401XLQ5"/>
<evidence type="ECO:0000256" key="4">
    <source>
        <dbReference type="ARBA" id="ARBA00022645"/>
    </source>
</evidence>
<keyword evidence="8 9" id="KW-0046">Antibiotic resistance</keyword>
<comment type="subcellular location">
    <subcellularLocation>
        <location evidence="1">Membrane</location>
    </subcellularLocation>
</comment>
<dbReference type="SUPFAM" id="SSF54184">
    <property type="entry name" value="Penicillin-binding protein 2x (pbp-2x), c-terminal domain"/>
    <property type="match status" value="1"/>
</dbReference>
<dbReference type="GO" id="GO:0008800">
    <property type="term" value="F:beta-lactamase activity"/>
    <property type="evidence" value="ECO:0007669"/>
    <property type="project" value="UniProtKB-UniRule"/>
</dbReference>
<dbReference type="GO" id="GO:0004180">
    <property type="term" value="F:carboxypeptidase activity"/>
    <property type="evidence" value="ECO:0007669"/>
    <property type="project" value="UniProtKB-KW"/>
</dbReference>
<dbReference type="RefSeq" id="WP_245966120.1">
    <property type="nucleotide sequence ID" value="NZ_BHZE01000013.1"/>
</dbReference>
<keyword evidence="4" id="KW-0121">Carboxypeptidase</keyword>
<dbReference type="EMBL" id="BHZE01000013">
    <property type="protein sequence ID" value="GCD77932.1"/>
    <property type="molecule type" value="Genomic_DNA"/>
</dbReference>
<dbReference type="Pfam" id="PF03717">
    <property type="entry name" value="PBP_dimer"/>
    <property type="match status" value="1"/>
</dbReference>
<evidence type="ECO:0000256" key="3">
    <source>
        <dbReference type="ARBA" id="ARBA00012865"/>
    </source>
</evidence>
<proteinExistence type="inferred from homology"/>
<keyword evidence="10" id="KW-1133">Transmembrane helix</keyword>
<keyword evidence="6 9" id="KW-0378">Hydrolase</keyword>
<dbReference type="GO" id="GO:0005886">
    <property type="term" value="C:plasma membrane"/>
    <property type="evidence" value="ECO:0007669"/>
    <property type="project" value="TreeGrafter"/>
</dbReference>
<evidence type="ECO:0000256" key="2">
    <source>
        <dbReference type="ARBA" id="ARBA00007898"/>
    </source>
</evidence>
<dbReference type="Pfam" id="PF03793">
    <property type="entry name" value="PASTA"/>
    <property type="match status" value="1"/>
</dbReference>
<name>A0A401XLQ5_9FLAO</name>
<reference evidence="12 13" key="1">
    <citation type="submission" date="2018-11" db="EMBL/GenBank/DDBJ databases">
        <title>Schleiferia aggregans sp. nov., a moderately thermophilic heterotrophic bacterium isolated from microbial mats at a terrestrial hot spring.</title>
        <authorList>
            <person name="Iino T."/>
            <person name="Ohkuma M."/>
            <person name="Haruta S."/>
        </authorList>
    </citation>
    <scope>NUCLEOTIDE SEQUENCE [LARGE SCALE GENOMIC DNA]</scope>
    <source>
        <strain evidence="12 13">LA</strain>
    </source>
</reference>
<evidence type="ECO:0000256" key="9">
    <source>
        <dbReference type="RuleBase" id="RU361140"/>
    </source>
</evidence>
<dbReference type="GO" id="GO:0071555">
    <property type="term" value="P:cell wall organization"/>
    <property type="evidence" value="ECO:0007669"/>
    <property type="project" value="TreeGrafter"/>
</dbReference>
<evidence type="ECO:0000256" key="10">
    <source>
        <dbReference type="SAM" id="Phobius"/>
    </source>
</evidence>
<dbReference type="GO" id="GO:0017001">
    <property type="term" value="P:antibiotic catabolic process"/>
    <property type="evidence" value="ECO:0007669"/>
    <property type="project" value="InterPro"/>
</dbReference>
<gene>
    <name evidence="12" type="primary">ftsI</name>
    <name evidence="12" type="ORF">JCM31826_14140</name>
</gene>
<evidence type="ECO:0000256" key="1">
    <source>
        <dbReference type="ARBA" id="ARBA00004370"/>
    </source>
</evidence>
<dbReference type="Gene3D" id="3.40.710.10">
    <property type="entry name" value="DD-peptidase/beta-lactamase superfamily"/>
    <property type="match status" value="1"/>
</dbReference>
<dbReference type="SUPFAM" id="SSF56519">
    <property type="entry name" value="Penicillin binding protein dimerisation domain"/>
    <property type="match status" value="1"/>
</dbReference>
<dbReference type="InterPro" id="IPR005311">
    <property type="entry name" value="PBP_dimer"/>
</dbReference>
<dbReference type="PANTHER" id="PTHR30627">
    <property type="entry name" value="PEPTIDOGLYCAN D,D-TRANSPEPTIDASE"/>
    <property type="match status" value="1"/>
</dbReference>
<dbReference type="Gene3D" id="3.30.450.330">
    <property type="match status" value="1"/>
</dbReference>
<evidence type="ECO:0000256" key="7">
    <source>
        <dbReference type="ARBA" id="ARBA00023136"/>
    </source>
</evidence>
<evidence type="ECO:0000256" key="8">
    <source>
        <dbReference type="ARBA" id="ARBA00023251"/>
    </source>
</evidence>
<organism evidence="12 13">
    <name type="scientific">Thermaurantimonas aggregans</name>
    <dbReference type="NCBI Taxonomy" id="2173829"/>
    <lineage>
        <taxon>Bacteria</taxon>
        <taxon>Pseudomonadati</taxon>
        <taxon>Bacteroidota</taxon>
        <taxon>Flavobacteriia</taxon>
        <taxon>Flavobacteriales</taxon>
        <taxon>Schleiferiaceae</taxon>
        <taxon>Thermaurantimonas</taxon>
    </lineage>
</organism>
<dbReference type="InterPro" id="IPR050515">
    <property type="entry name" value="Beta-lactam/transpept"/>
</dbReference>
<evidence type="ECO:0000256" key="5">
    <source>
        <dbReference type="ARBA" id="ARBA00022729"/>
    </source>
</evidence>
<keyword evidence="10" id="KW-0812">Transmembrane</keyword>